<comment type="caution">
    <text evidence="2">The sequence shown here is derived from an EMBL/GenBank/DDBJ whole genome shotgun (WGS) entry which is preliminary data.</text>
</comment>
<organism evidence="2 3">
    <name type="scientific">Apiospora hydei</name>
    <dbReference type="NCBI Taxonomy" id="1337664"/>
    <lineage>
        <taxon>Eukaryota</taxon>
        <taxon>Fungi</taxon>
        <taxon>Dikarya</taxon>
        <taxon>Ascomycota</taxon>
        <taxon>Pezizomycotina</taxon>
        <taxon>Sordariomycetes</taxon>
        <taxon>Xylariomycetidae</taxon>
        <taxon>Amphisphaeriales</taxon>
        <taxon>Apiosporaceae</taxon>
        <taxon>Apiospora</taxon>
    </lineage>
</organism>
<dbReference type="GeneID" id="92041686"/>
<evidence type="ECO:0000313" key="3">
    <source>
        <dbReference type="Proteomes" id="UP001433268"/>
    </source>
</evidence>
<dbReference type="RefSeq" id="XP_066672244.1">
    <property type="nucleotide sequence ID" value="XM_066808626.1"/>
</dbReference>
<dbReference type="EMBL" id="JAQQWN010000004">
    <property type="protein sequence ID" value="KAK8089350.1"/>
    <property type="molecule type" value="Genomic_DNA"/>
</dbReference>
<reference evidence="2 3" key="1">
    <citation type="submission" date="2023-01" db="EMBL/GenBank/DDBJ databases">
        <title>Analysis of 21 Apiospora genomes using comparative genomics revels a genus with tremendous synthesis potential of carbohydrate active enzymes and secondary metabolites.</title>
        <authorList>
            <person name="Sorensen T."/>
        </authorList>
    </citation>
    <scope>NUCLEOTIDE SEQUENCE [LARGE SCALE GENOMIC DNA]</scope>
    <source>
        <strain evidence="2 3">CBS 114990</strain>
    </source>
</reference>
<sequence>MAAAALLTGGLADVEVPGDVTAEEVVAGLTAAVEVVSDEVGFEAANDVVLEALAAGVVGEGPFWTVSADLDSDGETVRGAPVDDLTASASTQYQ</sequence>
<evidence type="ECO:0000256" key="1">
    <source>
        <dbReference type="SAM" id="MobiDB-lite"/>
    </source>
</evidence>
<keyword evidence="3" id="KW-1185">Reference proteome</keyword>
<feature type="region of interest" description="Disordered" evidence="1">
    <location>
        <begin position="74"/>
        <end position="94"/>
    </location>
</feature>
<gene>
    <name evidence="2" type="ORF">PG997_004311</name>
</gene>
<evidence type="ECO:0000313" key="2">
    <source>
        <dbReference type="EMBL" id="KAK8089350.1"/>
    </source>
</evidence>
<proteinExistence type="predicted"/>
<accession>A0ABR1X1V0</accession>
<name>A0ABR1X1V0_9PEZI</name>
<protein>
    <submittedName>
        <fullName evidence="2">Uncharacterized protein</fullName>
    </submittedName>
</protein>
<dbReference type="Proteomes" id="UP001433268">
    <property type="component" value="Unassembled WGS sequence"/>
</dbReference>